<dbReference type="InterPro" id="IPR008040">
    <property type="entry name" value="Hydant_A_N"/>
</dbReference>
<accession>A0A9Q2CX59</accession>
<gene>
    <name evidence="3" type="ORF">HNQ45_000029</name>
</gene>
<evidence type="ECO:0000313" key="3">
    <source>
        <dbReference type="EMBL" id="MBB5175171.1"/>
    </source>
</evidence>
<dbReference type="PANTHER" id="PTHR11365:SF10">
    <property type="entry name" value="HYDANTOINASE_OXOPROLINASE"/>
    <property type="match status" value="1"/>
</dbReference>
<dbReference type="AlphaFoldDB" id="A0A9Q2CX59"/>
<protein>
    <submittedName>
        <fullName evidence="3">N-methylhydantoinase A/oxoprolinase/acetone carboxylase beta subunit</fullName>
    </submittedName>
</protein>
<feature type="domain" description="Hydantoinase/oxoprolinase N-terminal" evidence="2">
    <location>
        <begin position="4"/>
        <end position="170"/>
    </location>
</feature>
<dbReference type="Pfam" id="PF01968">
    <property type="entry name" value="Hydantoinase_A"/>
    <property type="match status" value="1"/>
</dbReference>
<dbReference type="InterPro" id="IPR045079">
    <property type="entry name" value="Oxoprolinase-like"/>
</dbReference>
<dbReference type="InterPro" id="IPR002821">
    <property type="entry name" value="Hydantoinase_A"/>
</dbReference>
<dbReference type="Gene3D" id="3.30.420.40">
    <property type="match status" value="2"/>
</dbReference>
<evidence type="ECO:0000259" key="1">
    <source>
        <dbReference type="Pfam" id="PF01968"/>
    </source>
</evidence>
<dbReference type="PANTHER" id="PTHR11365">
    <property type="entry name" value="5-OXOPROLINASE RELATED"/>
    <property type="match status" value="1"/>
</dbReference>
<sequence length="517" mass="54920">MYKLGIDVGGTNTDGAILDEDLNVLSSFKSPTTDDIETGINNVIEKLLKDITIDKNKIKHAMLGTTQCTNAIVTRKGLDKVATIRIGLPAGAAIEPLYDVPNDLKEKLGTYVYQVAGGHEFNGELISDLDVEKLKEIAKEITGKVDSISITSIFSPVNNIHEIEAAKILRPLVGKEIPISLSSEIGSLGLLERENATVLNSAIQTVAEKTINGFEKALRKHGIPATPYFCQNDGTLMSKEYTLKYPILTVACGPTNSLRGASYLSEFEDAIIVDIGGTTTDIGVLQRGFPRESSISVELSGVQTNFRMPDIYSIALGGGTIVKGDINSIKIGPESVGYQLPKKALIFGGDTLTTTDIAVAKGFLNLGDKDKISHLDSSFVDAVYQEMIKMIEVAVEKMKTSKDDVPVVLVGGGSALIKENSTIQGASTVANPKSGSVANAIGSAISDVSGEVEKVVNISVDTRESVIGELKKLAIDDAVEAGAVREKTEVITFDEIPLAYLPGGATHVKVKSAGPLK</sequence>
<dbReference type="RefSeq" id="WP_311538877.1">
    <property type="nucleotide sequence ID" value="NZ_CBCRYX010000011.1"/>
</dbReference>
<dbReference type="EMBL" id="JACHHF010000001">
    <property type="protein sequence ID" value="MBB5175171.1"/>
    <property type="molecule type" value="Genomic_DNA"/>
</dbReference>
<evidence type="ECO:0000259" key="2">
    <source>
        <dbReference type="Pfam" id="PF05378"/>
    </source>
</evidence>
<proteinExistence type="predicted"/>
<comment type="caution">
    <text evidence="3">The sequence shown here is derived from an EMBL/GenBank/DDBJ whole genome shotgun (WGS) entry which is preliminary data.</text>
</comment>
<dbReference type="Pfam" id="PF05378">
    <property type="entry name" value="Hydant_A_N"/>
    <property type="match status" value="1"/>
</dbReference>
<dbReference type="SUPFAM" id="SSF53067">
    <property type="entry name" value="Actin-like ATPase domain"/>
    <property type="match status" value="2"/>
</dbReference>
<name>A0A9Q2CX59_9STAP</name>
<organism evidence="3 4">
    <name type="scientific">Nosocomiicoccus ampullae</name>
    <dbReference type="NCBI Taxonomy" id="489910"/>
    <lineage>
        <taxon>Bacteria</taxon>
        <taxon>Bacillati</taxon>
        <taxon>Bacillota</taxon>
        <taxon>Bacilli</taxon>
        <taxon>Bacillales</taxon>
        <taxon>Staphylococcaceae</taxon>
        <taxon>Nosocomiicoccus</taxon>
    </lineage>
</organism>
<keyword evidence="4" id="KW-1185">Reference proteome</keyword>
<reference evidence="3 4" key="1">
    <citation type="submission" date="2020-08" db="EMBL/GenBank/DDBJ databases">
        <title>Genomic Encyclopedia of Type Strains, Phase IV (KMG-IV): sequencing the most valuable type-strain genomes for metagenomic binning, comparative biology and taxonomic classification.</title>
        <authorList>
            <person name="Goeker M."/>
        </authorList>
    </citation>
    <scope>NUCLEOTIDE SEQUENCE [LARGE SCALE GENOMIC DNA]</scope>
    <source>
        <strain evidence="3 4">DSM 19163</strain>
    </source>
</reference>
<dbReference type="GO" id="GO:0016787">
    <property type="term" value="F:hydrolase activity"/>
    <property type="evidence" value="ECO:0007669"/>
    <property type="project" value="InterPro"/>
</dbReference>
<feature type="domain" description="Hydantoinase A/oxoprolinase" evidence="1">
    <location>
        <begin position="193"/>
        <end position="365"/>
    </location>
</feature>
<dbReference type="Proteomes" id="UP000579136">
    <property type="component" value="Unassembled WGS sequence"/>
</dbReference>
<evidence type="ECO:0000313" key="4">
    <source>
        <dbReference type="Proteomes" id="UP000579136"/>
    </source>
</evidence>
<dbReference type="InterPro" id="IPR043129">
    <property type="entry name" value="ATPase_NBD"/>
</dbReference>